<organism evidence="2 3">
    <name type="scientific">Elysia chlorotica</name>
    <name type="common">Eastern emerald elysia</name>
    <name type="synonym">Sea slug</name>
    <dbReference type="NCBI Taxonomy" id="188477"/>
    <lineage>
        <taxon>Eukaryota</taxon>
        <taxon>Metazoa</taxon>
        <taxon>Spiralia</taxon>
        <taxon>Lophotrochozoa</taxon>
        <taxon>Mollusca</taxon>
        <taxon>Gastropoda</taxon>
        <taxon>Heterobranchia</taxon>
        <taxon>Euthyneura</taxon>
        <taxon>Panpulmonata</taxon>
        <taxon>Sacoglossa</taxon>
        <taxon>Placobranchoidea</taxon>
        <taxon>Plakobranchidae</taxon>
        <taxon>Elysia</taxon>
    </lineage>
</organism>
<evidence type="ECO:0000313" key="2">
    <source>
        <dbReference type="EMBL" id="RUS84468.1"/>
    </source>
</evidence>
<feature type="compositionally biased region" description="Basic residues" evidence="1">
    <location>
        <begin position="374"/>
        <end position="383"/>
    </location>
</feature>
<feature type="compositionally biased region" description="Polar residues" evidence="1">
    <location>
        <begin position="1"/>
        <end position="12"/>
    </location>
</feature>
<dbReference type="PANTHER" id="PTHR46984">
    <property type="entry name" value="LEUCINE-RICH REPEAT-CONTAINING PROTEIN 71"/>
    <property type="match status" value="1"/>
</dbReference>
<feature type="compositionally biased region" description="Basic and acidic residues" evidence="1">
    <location>
        <begin position="95"/>
        <end position="106"/>
    </location>
</feature>
<comment type="caution">
    <text evidence="2">The sequence shown here is derived from an EMBL/GenBank/DDBJ whole genome shotgun (WGS) entry which is preliminary data.</text>
</comment>
<dbReference type="EMBL" id="RQTK01000204">
    <property type="protein sequence ID" value="RUS84468.1"/>
    <property type="molecule type" value="Genomic_DNA"/>
</dbReference>
<feature type="region of interest" description="Disordered" evidence="1">
    <location>
        <begin position="333"/>
        <end position="408"/>
    </location>
</feature>
<dbReference type="AlphaFoldDB" id="A0A433TSH0"/>
<evidence type="ECO:0000256" key="1">
    <source>
        <dbReference type="SAM" id="MobiDB-lite"/>
    </source>
</evidence>
<feature type="compositionally biased region" description="Basic and acidic residues" evidence="1">
    <location>
        <begin position="435"/>
        <end position="452"/>
    </location>
</feature>
<dbReference type="Proteomes" id="UP000271974">
    <property type="component" value="Unassembled WGS sequence"/>
</dbReference>
<feature type="compositionally biased region" description="Basic and acidic residues" evidence="1">
    <location>
        <begin position="333"/>
        <end position="361"/>
    </location>
</feature>
<dbReference type="InterPro" id="IPR032675">
    <property type="entry name" value="LRR_dom_sf"/>
</dbReference>
<protein>
    <recommendedName>
        <fullName evidence="4">Leucine-rich repeat-containing protein 71</fullName>
    </recommendedName>
</protein>
<evidence type="ECO:0008006" key="4">
    <source>
        <dbReference type="Google" id="ProtNLM"/>
    </source>
</evidence>
<feature type="compositionally biased region" description="Basic and acidic residues" evidence="1">
    <location>
        <begin position="384"/>
        <end position="404"/>
    </location>
</feature>
<gene>
    <name evidence="2" type="ORF">EGW08_007764</name>
</gene>
<feature type="compositionally biased region" description="Acidic residues" evidence="1">
    <location>
        <begin position="110"/>
        <end position="122"/>
    </location>
</feature>
<keyword evidence="3" id="KW-1185">Reference proteome</keyword>
<sequence length="563" mass="62053">MDQKHGSSSHTSLHGAVNKIKMGKKVEKALLKEKNSSSATNLEDDCSSKTPEPYKCIGNFLADFTELCKQNQMAVVPNVVTRPKPPGPAGSGGDGKPDKKGDKKQAAAEPEPEPELNQDGEPIEPPPKTYTTKDKFEYFKPSVQVELDNNDKWDTVAEIYVRGWKIDKPMMEIFQQCLPTLDKLHTINFWNTGLTEQTLQMLASFLPQCANLKNVILDGNTIEEENWYELIGEESLVQHLSLRHCKITNKGAAALGRCLGSAKKANTKLVSLNLTGNFIEDAGAEALAGGLRMNRTLMSLTLTSNYIGDKGVARIAEALSRFPLTHEEVVERRRLMSDRGSPDRNKSPPPSRRAESKDRPGSVRSMTTQDKTKQKPSAKKKEVKGRDAKEDTKTLKKEKEDTRAGGKRGSVVLKSAIKLIAHASVTADAAKTLGKTKEKKKDKGKSSIHEAENMDGQDQINPLLEATDLIDGHSWIAGNRTLISLNLSRNAISEEGLSYLLKAIQYQTTLTLDNRSGGTGLMRLVVNKNKVRPDSEVFIKLNDKMLPKDPFYKPPITPEGDAA</sequence>
<dbReference type="InterPro" id="IPR001611">
    <property type="entry name" value="Leu-rich_rpt"/>
</dbReference>
<name>A0A433TSH0_ELYCH</name>
<dbReference type="InterPro" id="IPR053040">
    <property type="entry name" value="LRR-containing_protein_71"/>
</dbReference>
<feature type="region of interest" description="Disordered" evidence="1">
    <location>
        <begin position="433"/>
        <end position="452"/>
    </location>
</feature>
<dbReference type="STRING" id="188477.A0A433TSH0"/>
<evidence type="ECO:0000313" key="3">
    <source>
        <dbReference type="Proteomes" id="UP000271974"/>
    </source>
</evidence>
<dbReference type="SUPFAM" id="SSF52047">
    <property type="entry name" value="RNI-like"/>
    <property type="match status" value="2"/>
</dbReference>
<reference evidence="2 3" key="1">
    <citation type="submission" date="2019-01" db="EMBL/GenBank/DDBJ databases">
        <title>A draft genome assembly of the solar-powered sea slug Elysia chlorotica.</title>
        <authorList>
            <person name="Cai H."/>
            <person name="Li Q."/>
            <person name="Fang X."/>
            <person name="Li J."/>
            <person name="Curtis N.E."/>
            <person name="Altenburger A."/>
            <person name="Shibata T."/>
            <person name="Feng M."/>
            <person name="Maeda T."/>
            <person name="Schwartz J.A."/>
            <person name="Shigenobu S."/>
            <person name="Lundholm N."/>
            <person name="Nishiyama T."/>
            <person name="Yang H."/>
            <person name="Hasebe M."/>
            <person name="Li S."/>
            <person name="Pierce S.K."/>
            <person name="Wang J."/>
        </authorList>
    </citation>
    <scope>NUCLEOTIDE SEQUENCE [LARGE SCALE GENOMIC DNA]</scope>
    <source>
        <strain evidence="2">EC2010</strain>
        <tissue evidence="2">Whole organism of an adult</tissue>
    </source>
</reference>
<dbReference type="SMART" id="SM00368">
    <property type="entry name" value="LRR_RI"/>
    <property type="match status" value="5"/>
</dbReference>
<dbReference type="Pfam" id="PF13516">
    <property type="entry name" value="LRR_6"/>
    <property type="match status" value="4"/>
</dbReference>
<dbReference type="PANTHER" id="PTHR46984:SF1">
    <property type="entry name" value="LEUCINE-RICH REPEAT-CONTAINING PROTEIN 71"/>
    <property type="match status" value="1"/>
</dbReference>
<proteinExistence type="predicted"/>
<feature type="region of interest" description="Disordered" evidence="1">
    <location>
        <begin position="1"/>
        <end position="50"/>
    </location>
</feature>
<feature type="region of interest" description="Disordered" evidence="1">
    <location>
        <begin position="78"/>
        <end position="133"/>
    </location>
</feature>
<dbReference type="Gene3D" id="3.80.10.10">
    <property type="entry name" value="Ribonuclease Inhibitor"/>
    <property type="match status" value="2"/>
</dbReference>
<feature type="compositionally biased region" description="Basic and acidic residues" evidence="1">
    <location>
        <begin position="24"/>
        <end position="35"/>
    </location>
</feature>
<accession>A0A433TSH0</accession>
<dbReference type="OrthoDB" id="120976at2759"/>